<reference evidence="1" key="1">
    <citation type="submission" date="2003-11" db="EMBL/GenBank/DDBJ databases">
        <title>Full length hypothetical protein from a genomic bank of Cotesia glomerata bracovirus.</title>
        <authorList>
            <person name="Cerutti P."/>
            <person name="Duonor-Cerutti M."/>
            <person name="Devauchelle G."/>
        </authorList>
    </citation>
    <scope>NUCLEOTIDE SEQUENCE</scope>
</reference>
<organism evidence="1">
    <name type="scientific">Bracoviriform glomeratae</name>
    <dbReference type="NCBI Taxonomy" id="257816"/>
    <lineage>
        <taxon>Viruses</taxon>
        <taxon>Viruses incertae sedis</taxon>
        <taxon>Polydnaviriformidae</taxon>
        <taxon>Bracoviriform</taxon>
    </lineage>
</organism>
<proteinExistence type="predicted"/>
<name>Q6S373_9VIRU</name>
<dbReference type="EMBL" id="AY481559">
    <property type="protein sequence ID" value="AAR37022.1"/>
    <property type="molecule type" value="Genomic_DNA"/>
</dbReference>
<protein>
    <submittedName>
        <fullName evidence="1">Uncharacterized protein</fullName>
    </submittedName>
</protein>
<accession>Q6S373</accession>
<evidence type="ECO:0000313" key="1">
    <source>
        <dbReference type="EMBL" id="AAR37022.1"/>
    </source>
</evidence>
<sequence length="102" mass="11535">MSGIPHFTVKTPPVFTKIQNLSACLPLGNPVSIFTESIIYLRYLIIESMNNMLFCISVHDVEASLLQADLSKPLSKIGRSTNHMLQVRERCLPSEPKHQELR</sequence>